<dbReference type="KEGG" id="lfc:LFE_0322"/>
<dbReference type="PRINTS" id="PR00702">
    <property type="entry name" value="ACRIFLAVINRP"/>
</dbReference>
<dbReference type="InterPro" id="IPR001036">
    <property type="entry name" value="Acrflvin-R"/>
</dbReference>
<dbReference type="HOGENOM" id="CLU_002755_1_2_0"/>
<keyword evidence="3" id="KW-1133">Transmembrane helix</keyword>
<dbReference type="Gene3D" id="1.10.287.470">
    <property type="entry name" value="Helix hairpin bin"/>
    <property type="match status" value="1"/>
</dbReference>
<name>I0IL95_LEPFC</name>
<dbReference type="Gene3D" id="1.20.1640.10">
    <property type="entry name" value="Multidrug efflux transporter AcrB transmembrane domain"/>
    <property type="match status" value="2"/>
</dbReference>
<dbReference type="NCBIfam" id="TIGR01730">
    <property type="entry name" value="RND_mfp"/>
    <property type="match status" value="1"/>
</dbReference>
<feature type="transmembrane region" description="Helical" evidence="3">
    <location>
        <begin position="459"/>
        <end position="480"/>
    </location>
</feature>
<evidence type="ECO:0000259" key="5">
    <source>
        <dbReference type="Pfam" id="PF25954"/>
    </source>
</evidence>
<dbReference type="GO" id="GO:0042910">
    <property type="term" value="F:xenobiotic transmembrane transporter activity"/>
    <property type="evidence" value="ECO:0007669"/>
    <property type="project" value="TreeGrafter"/>
</dbReference>
<feature type="transmembrane region" description="Helical" evidence="3">
    <location>
        <begin position="1068"/>
        <end position="1088"/>
    </location>
</feature>
<feature type="transmembrane region" description="Helical" evidence="3">
    <location>
        <begin position="918"/>
        <end position="938"/>
    </location>
</feature>
<dbReference type="InterPro" id="IPR027463">
    <property type="entry name" value="AcrB_DN_DC_subdom"/>
</dbReference>
<dbReference type="InterPro" id="IPR058792">
    <property type="entry name" value="Beta-barrel_RND_2"/>
</dbReference>
<feature type="transmembrane region" description="Helical" evidence="3">
    <location>
        <begin position="486"/>
        <end position="508"/>
    </location>
</feature>
<protein>
    <submittedName>
        <fullName evidence="7">Putative acriflavin resistance protein</fullName>
    </submittedName>
</protein>
<accession>I0IL95</accession>
<keyword evidence="3" id="KW-0472">Membrane</keyword>
<feature type="transmembrane region" description="Helical" evidence="3">
    <location>
        <begin position="353"/>
        <end position="372"/>
    </location>
</feature>
<dbReference type="InterPro" id="IPR006143">
    <property type="entry name" value="RND_pump_MFP"/>
</dbReference>
<dbReference type="RefSeq" id="WP_014448537.1">
    <property type="nucleotide sequence ID" value="NC_017094.1"/>
</dbReference>
<dbReference type="SUPFAM" id="SSF82714">
    <property type="entry name" value="Multidrug efflux transporter AcrB TolC docking domain, DN and DC subdomains"/>
    <property type="match status" value="1"/>
</dbReference>
<proteinExistence type="inferred from homology"/>
<dbReference type="Pfam" id="PF25954">
    <property type="entry name" value="Beta-barrel_RND_2"/>
    <property type="match status" value="1"/>
</dbReference>
<dbReference type="PANTHER" id="PTHR32063">
    <property type="match status" value="1"/>
</dbReference>
<comment type="subcellular location">
    <subcellularLocation>
        <location evidence="1">Cell envelope</location>
    </subcellularLocation>
</comment>
<evidence type="ECO:0000313" key="7">
    <source>
        <dbReference type="EMBL" id="BAM06044.1"/>
    </source>
</evidence>
<dbReference type="Gene3D" id="3.30.70.1440">
    <property type="entry name" value="Multidrug efflux transporter AcrB pore domain"/>
    <property type="match status" value="1"/>
</dbReference>
<feature type="transmembrane region" description="Helical" evidence="3">
    <location>
        <begin position="379"/>
        <end position="399"/>
    </location>
</feature>
<feature type="transmembrane region" description="Helical" evidence="3">
    <location>
        <begin position="990"/>
        <end position="1013"/>
    </location>
</feature>
<dbReference type="SUPFAM" id="SSF82693">
    <property type="entry name" value="Multidrug efflux transporter AcrB pore domain, PN1, PN2, PC1 and PC2 subdomains"/>
    <property type="match status" value="2"/>
</dbReference>
<feature type="domain" description="Multidrug resistance protein MdtA-like barrel-sandwich hybrid" evidence="4">
    <location>
        <begin position="1129"/>
        <end position="1247"/>
    </location>
</feature>
<dbReference type="PATRIC" id="fig|1162668.3.peg.370"/>
<dbReference type="GO" id="GO:0005886">
    <property type="term" value="C:plasma membrane"/>
    <property type="evidence" value="ECO:0007669"/>
    <property type="project" value="TreeGrafter"/>
</dbReference>
<evidence type="ECO:0000259" key="6">
    <source>
        <dbReference type="Pfam" id="PF25967"/>
    </source>
</evidence>
<feature type="domain" description="Multidrug resistance protein MdtA-like C-terminal permuted SH3" evidence="6">
    <location>
        <begin position="1345"/>
        <end position="1402"/>
    </location>
</feature>
<keyword evidence="3" id="KW-0812">Transmembrane</keyword>
<feature type="domain" description="CusB-like beta-barrel" evidence="5">
    <location>
        <begin position="1266"/>
        <end position="1337"/>
    </location>
</feature>
<organism evidence="7 8">
    <name type="scientific">Leptospirillum ferrooxidans (strain C2-3)</name>
    <dbReference type="NCBI Taxonomy" id="1162668"/>
    <lineage>
        <taxon>Bacteria</taxon>
        <taxon>Pseudomonadati</taxon>
        <taxon>Nitrospirota</taxon>
        <taxon>Nitrospiria</taxon>
        <taxon>Nitrospirales</taxon>
        <taxon>Nitrospiraceae</taxon>
        <taxon>Leptospirillum</taxon>
    </lineage>
</organism>
<dbReference type="STRING" id="1162668.LFE_0322"/>
<dbReference type="PANTHER" id="PTHR32063:SF8">
    <property type="entry name" value="CATION EFFLUX PROTEIN"/>
    <property type="match status" value="1"/>
</dbReference>
<feature type="transmembrane region" description="Helical" evidence="3">
    <location>
        <begin position="57"/>
        <end position="75"/>
    </location>
</feature>
<dbReference type="Gene3D" id="3.30.2090.10">
    <property type="entry name" value="Multidrug efflux transporter AcrB TolC docking domain, DN and DC subdomains"/>
    <property type="match status" value="2"/>
</dbReference>
<dbReference type="Pfam" id="PF00873">
    <property type="entry name" value="ACR_tran"/>
    <property type="match status" value="1"/>
</dbReference>
<evidence type="ECO:0000313" key="8">
    <source>
        <dbReference type="Proteomes" id="UP000007382"/>
    </source>
</evidence>
<dbReference type="eggNOG" id="COG0845">
    <property type="taxonomic scope" value="Bacteria"/>
</dbReference>
<dbReference type="Gene3D" id="2.40.30.170">
    <property type="match status" value="1"/>
</dbReference>
<feature type="transmembrane region" description="Helical" evidence="3">
    <location>
        <begin position="944"/>
        <end position="969"/>
    </location>
</feature>
<comment type="similarity">
    <text evidence="2">Belongs to the membrane fusion protein (MFP) (TC 8.A.1) family.</text>
</comment>
<keyword evidence="8" id="KW-1185">Reference proteome</keyword>
<dbReference type="Proteomes" id="UP000007382">
    <property type="component" value="Chromosome"/>
</dbReference>
<dbReference type="Gene3D" id="2.40.420.20">
    <property type="match status" value="1"/>
</dbReference>
<reference evidence="8" key="2">
    <citation type="submission" date="2012-03" db="EMBL/GenBank/DDBJ databases">
        <title>The complete genome sequence of the pioneer microbe on fresh volcanic deposit, Leptospirillum ferrooxidans strain C2-3.</title>
        <authorList>
            <person name="Fujimura R."/>
            <person name="Sato Y."/>
            <person name="Nishizawa T."/>
            <person name="Nanba K."/>
            <person name="Oshima K."/>
            <person name="Hattori M."/>
            <person name="Kamijo T."/>
            <person name="Ohta H."/>
        </authorList>
    </citation>
    <scope>NUCLEOTIDE SEQUENCE [LARGE SCALE GENOMIC DNA]</scope>
    <source>
        <strain evidence="8">C2-3</strain>
    </source>
</reference>
<dbReference type="Pfam" id="PF25967">
    <property type="entry name" value="RND-MFP_C"/>
    <property type="match status" value="1"/>
</dbReference>
<feature type="transmembrane region" description="Helical" evidence="3">
    <location>
        <begin position="541"/>
        <end position="562"/>
    </location>
</feature>
<dbReference type="FunFam" id="2.40.30.170:FF:000010">
    <property type="entry name" value="Efflux RND transporter periplasmic adaptor subunit"/>
    <property type="match status" value="1"/>
</dbReference>
<dbReference type="Gene3D" id="3.30.70.1320">
    <property type="entry name" value="Multidrug efflux transporter AcrB pore domain like"/>
    <property type="match status" value="1"/>
</dbReference>
<dbReference type="SUPFAM" id="SSF82866">
    <property type="entry name" value="Multidrug efflux transporter AcrB transmembrane domain"/>
    <property type="match status" value="2"/>
</dbReference>
<dbReference type="Gene3D" id="2.40.50.100">
    <property type="match status" value="1"/>
</dbReference>
<dbReference type="Gene3D" id="3.30.70.1430">
    <property type="entry name" value="Multidrug efflux transporter AcrB pore domain"/>
    <property type="match status" value="2"/>
</dbReference>
<dbReference type="Pfam" id="PF25917">
    <property type="entry name" value="BSH_RND"/>
    <property type="match status" value="1"/>
</dbReference>
<dbReference type="InterPro" id="IPR058625">
    <property type="entry name" value="MdtA-like_BSH"/>
</dbReference>
<evidence type="ECO:0000256" key="3">
    <source>
        <dbReference type="SAM" id="Phobius"/>
    </source>
</evidence>
<evidence type="ECO:0000256" key="1">
    <source>
        <dbReference type="ARBA" id="ARBA00004196"/>
    </source>
</evidence>
<feature type="transmembrane region" description="Helical" evidence="3">
    <location>
        <begin position="1025"/>
        <end position="1048"/>
    </location>
</feature>
<dbReference type="SUPFAM" id="SSF111369">
    <property type="entry name" value="HlyD-like secretion proteins"/>
    <property type="match status" value="1"/>
</dbReference>
<sequence length="1422" mass="157441">MSDHKAQDNRPSGQLNTQGLLHRMTQGNLENPYPLIAMLMGVIVFGFLSIRQIPRDIFPSIPIPVVMVATFYPGMNSSLIERNITSILERQFTMAGDVESIHSRSLNGISLVKIIFHSQVPIGQAVSEINELSLSILPFLPPGTASPMVVSYSYSNVPLCHILLTSDSISQARLYDLATNVVRPQLGGIEGVSSPPIFGGKVRQINMYLHPERLINRKLTPLDVVNAIYRQNLLIPTGNIRIGELNYLTQFNNQAPDLSALGEIPIRLSHGVPVFVRDVSSIEDSFAPQENMVLVDGVPSVILPIYRESGYSALDVISRIKQALPHLDKVPAEVKTRILFDQTIYTKEALSSLMREAFLGILTSGILIFLVLGEFRQALLGVIALPIAYLADLTFLHFSGETLNIMTLGGLAIAVGPMIDHLVLVVESLKSHEPEEGSAPSAIMAGLVPILRPTVMATLAMIVVFFPLLFLGGLVHFLFWPLGISVIGANLVSVILSLLLIPWLVILAHRYGKPKKDKIVPPLPLYLEKVFDRYRVFLDHLLLHPARTLLFITMILLLILPLGRSVPQSLYPEVDAGQFRIFVHFPGGSRLSVSRKESIAIDHLIRKSLPGNTVTAIVSNIGIKAGWSSIFNPNAGTDTAIIDVALVSKNHRHYSTAQAIRHLEPILRKHFENTIFLFKASGIVQDLLSRGRITPVIIEIHGDHYQNSMLYAKRLAEKVRGLPGVLSSNVFQRPHYPALKIEVDRTLGKILGTEEDEVAKNVQVSLNSNNAIRPIPWIDPVTGFFYYLSVMYPPEKFTRMEDLTNLPVAHTQKGSITYLGELARVTHQDIPEEIDHDRLDRAIDVLVAPSPGESIQISDRINQLLKNTSTPPGIHIRFVGMTTHIRHAFSNLSKGILLAVFFLFLLLLVFYRSFIAPLIVLGVVPLGIIGSMALLGILHSSLNLVSIMGIFMTIGIVASNSILLVNRYLRYVNEGIPLRESILRGSRERIRPILITSLSAITAMIPVAIRFGVGSENTLPLARSVIGGLLVATPLTLFLIPVLSFLFLKKTEQFITTHKGQNMINTPLRSILLVLFLMPFLVSCHQTPRKDKLVTIEGSRATVLVTHPTITDLPVSIRLPGTVTSYQSTEIHPQVLGYLKTVSVDIGSSVRKNDILAQIDIPELRTHFMRALANYQYRLTLLNRFRQTLKESPDLISREEVDQAQNLYLSALANLREDVTQLQFSVIRAPFSGIITRRYVDPGALVGQKGSNTPLFRLEDISRVRVRIDIPQASVDDVTIGTPALIIVKQDPDHPISGKIALVSHALNPDSKTMPVEAIFDNRNERLKPGMFIRVSLLLHTLKNRLTIPDTAIMTRNGLLFIYVLKKDGSVEERRIIPGEDNGVSIEILKGVNLSEAVIVSGKHQVLSGDHPIVREEPGVQK</sequence>
<dbReference type="InterPro" id="IPR058627">
    <property type="entry name" value="MdtA-like_C"/>
</dbReference>
<feature type="transmembrane region" description="Helical" evidence="3">
    <location>
        <begin position="33"/>
        <end position="50"/>
    </location>
</feature>
<evidence type="ECO:0000256" key="2">
    <source>
        <dbReference type="ARBA" id="ARBA00009477"/>
    </source>
</evidence>
<evidence type="ECO:0000259" key="4">
    <source>
        <dbReference type="Pfam" id="PF25917"/>
    </source>
</evidence>
<feature type="transmembrane region" description="Helical" evidence="3">
    <location>
        <begin position="892"/>
        <end position="911"/>
    </location>
</feature>
<dbReference type="EMBL" id="AP012342">
    <property type="protein sequence ID" value="BAM06044.1"/>
    <property type="molecule type" value="Genomic_DNA"/>
</dbReference>
<reference evidence="7 8" key="1">
    <citation type="journal article" date="2012" name="J. Bacteriol.">
        <title>Complete Genome Sequence of Leptospirillum ferrooxidans Strain C2-3, Isolated from a Fresh Volcanic Ash Deposit on the Island of Miyake, Japan.</title>
        <authorList>
            <person name="Fujimura R."/>
            <person name="Sato Y."/>
            <person name="Nishizawa T."/>
            <person name="Oshima K."/>
            <person name="Kim S.-W."/>
            <person name="Hattori M."/>
            <person name="Kamijo T."/>
            <person name="Ohta H."/>
        </authorList>
    </citation>
    <scope>NUCLEOTIDE SEQUENCE [LARGE SCALE GENOMIC DNA]</scope>
    <source>
        <strain evidence="7 8">C2-3</strain>
    </source>
</reference>
<dbReference type="eggNOG" id="COG0841">
    <property type="taxonomic scope" value="Bacteria"/>
</dbReference>
<gene>
    <name evidence="7" type="ordered locus">LFE_0322</name>
</gene>